<dbReference type="PANTHER" id="PTHR11839:SF12">
    <property type="entry name" value="ADP COMPOUNDS HYDROLASE NUDE"/>
    <property type="match status" value="1"/>
</dbReference>
<name>A0A420E699_9ALTE</name>
<keyword evidence="5" id="KW-1185">Reference proteome</keyword>
<evidence type="ECO:0000259" key="3">
    <source>
        <dbReference type="PROSITE" id="PS51462"/>
    </source>
</evidence>
<dbReference type="NCBIfam" id="NF008736">
    <property type="entry name" value="PRK11762.1"/>
    <property type="match status" value="1"/>
</dbReference>
<dbReference type="EMBL" id="RAQO01000012">
    <property type="protein sequence ID" value="RKF13187.1"/>
    <property type="molecule type" value="Genomic_DNA"/>
</dbReference>
<dbReference type="RefSeq" id="WP_120356600.1">
    <property type="nucleotide sequence ID" value="NZ_RAQO01000012.1"/>
</dbReference>
<dbReference type="SUPFAM" id="SSF55811">
    <property type="entry name" value="Nudix"/>
    <property type="match status" value="1"/>
</dbReference>
<protein>
    <submittedName>
        <fullName evidence="4">ADP compounds hydrolase NudE</fullName>
    </submittedName>
</protein>
<comment type="caution">
    <text evidence="4">The sequence shown here is derived from an EMBL/GenBank/DDBJ whole genome shotgun (WGS) entry which is preliminary data.</text>
</comment>
<dbReference type="GO" id="GO:0019144">
    <property type="term" value="F:ADP-sugar diphosphatase activity"/>
    <property type="evidence" value="ECO:0007669"/>
    <property type="project" value="TreeGrafter"/>
</dbReference>
<reference evidence="4 5" key="1">
    <citation type="submission" date="2018-09" db="EMBL/GenBank/DDBJ databases">
        <authorList>
            <person name="Wang Z."/>
        </authorList>
    </citation>
    <scope>NUCLEOTIDE SEQUENCE [LARGE SCALE GENOMIC DNA]</scope>
    <source>
        <strain evidence="4 5">ALS 81</strain>
    </source>
</reference>
<gene>
    <name evidence="4" type="primary">nudE</name>
    <name evidence="4" type="ORF">DBZ36_19190</name>
</gene>
<evidence type="ECO:0000256" key="1">
    <source>
        <dbReference type="ARBA" id="ARBA00001946"/>
    </source>
</evidence>
<proteinExistence type="predicted"/>
<evidence type="ECO:0000313" key="4">
    <source>
        <dbReference type="EMBL" id="RKF13187.1"/>
    </source>
</evidence>
<dbReference type="Gene3D" id="3.90.79.10">
    <property type="entry name" value="Nucleoside Triphosphate Pyrophosphohydrolase"/>
    <property type="match status" value="1"/>
</dbReference>
<dbReference type="PANTHER" id="PTHR11839">
    <property type="entry name" value="UDP/ADP-SUGAR PYROPHOSPHATASE"/>
    <property type="match status" value="1"/>
</dbReference>
<comment type="cofactor">
    <cofactor evidence="1">
        <name>Mg(2+)</name>
        <dbReference type="ChEBI" id="CHEBI:18420"/>
    </cofactor>
</comment>
<dbReference type="PROSITE" id="PS00893">
    <property type="entry name" value="NUDIX_BOX"/>
    <property type="match status" value="1"/>
</dbReference>
<dbReference type="OrthoDB" id="9806150at2"/>
<organism evidence="4 5">
    <name type="scientific">Alginatibacterium sediminis</name>
    <dbReference type="NCBI Taxonomy" id="2164068"/>
    <lineage>
        <taxon>Bacteria</taxon>
        <taxon>Pseudomonadati</taxon>
        <taxon>Pseudomonadota</taxon>
        <taxon>Gammaproteobacteria</taxon>
        <taxon>Alteromonadales</taxon>
        <taxon>Alteromonadaceae</taxon>
        <taxon>Alginatibacterium</taxon>
    </lineage>
</organism>
<dbReference type="AlphaFoldDB" id="A0A420E699"/>
<dbReference type="Proteomes" id="UP000286482">
    <property type="component" value="Unassembled WGS sequence"/>
</dbReference>
<dbReference type="InterPro" id="IPR020084">
    <property type="entry name" value="NUDIX_hydrolase_CS"/>
</dbReference>
<dbReference type="InterPro" id="IPR015797">
    <property type="entry name" value="NUDIX_hydrolase-like_dom_sf"/>
</dbReference>
<sequence>MRRGPPKIHRSHTVAQSRFFQIEALDLEFSNGEQRVYERLKGGGRGGVMVLPLDENDELILISEYAAGSERYELGFPKGLVDLGEAPLDAANRELQEEIGYKAGRLDLLCDLSVAPSYFTSSMSIYLGRDLSPSQLEGDEPEPLDQVRVPLAQIDTLLLNPQFKEARSVAALLMLERKLRFEQGDTDA</sequence>
<evidence type="ECO:0000256" key="2">
    <source>
        <dbReference type="ARBA" id="ARBA00022801"/>
    </source>
</evidence>
<dbReference type="Pfam" id="PF00293">
    <property type="entry name" value="NUDIX"/>
    <property type="match status" value="1"/>
</dbReference>
<dbReference type="PROSITE" id="PS51462">
    <property type="entry name" value="NUDIX"/>
    <property type="match status" value="1"/>
</dbReference>
<dbReference type="InterPro" id="IPR000086">
    <property type="entry name" value="NUDIX_hydrolase_dom"/>
</dbReference>
<dbReference type="FunFam" id="3.90.79.10:FF:000006">
    <property type="entry name" value="ADP compounds hydrolase NudE"/>
    <property type="match status" value="1"/>
</dbReference>
<evidence type="ECO:0000313" key="5">
    <source>
        <dbReference type="Proteomes" id="UP000286482"/>
    </source>
</evidence>
<feature type="domain" description="Nudix hydrolase" evidence="3">
    <location>
        <begin position="43"/>
        <end position="171"/>
    </location>
</feature>
<keyword evidence="2 4" id="KW-0378">Hydrolase</keyword>
<dbReference type="GO" id="GO:0019693">
    <property type="term" value="P:ribose phosphate metabolic process"/>
    <property type="evidence" value="ECO:0007669"/>
    <property type="project" value="TreeGrafter"/>
</dbReference>
<accession>A0A420E699</accession>
<dbReference type="GO" id="GO:0006753">
    <property type="term" value="P:nucleoside phosphate metabolic process"/>
    <property type="evidence" value="ECO:0007669"/>
    <property type="project" value="TreeGrafter"/>
</dbReference>
<dbReference type="GO" id="GO:0005829">
    <property type="term" value="C:cytosol"/>
    <property type="evidence" value="ECO:0007669"/>
    <property type="project" value="TreeGrafter"/>
</dbReference>